<comment type="subcellular location">
    <subcellularLocation>
        <location evidence="1">Membrane</location>
    </subcellularLocation>
</comment>
<name>A0AA39FQ22_9HYME</name>
<evidence type="ECO:0000256" key="10">
    <source>
        <dbReference type="ARBA" id="ARBA00048778"/>
    </source>
</evidence>
<dbReference type="PANTHER" id="PTHR23077:SF9">
    <property type="entry name" value="PEROXISOMAL ATPASE PEX6"/>
    <property type="match status" value="1"/>
</dbReference>
<keyword evidence="4" id="KW-0547">Nucleotide-binding</keyword>
<dbReference type="GO" id="GO:0005778">
    <property type="term" value="C:peroxisomal membrane"/>
    <property type="evidence" value="ECO:0007669"/>
    <property type="project" value="TreeGrafter"/>
</dbReference>
<dbReference type="Proteomes" id="UP001168990">
    <property type="component" value="Unassembled WGS sequence"/>
</dbReference>
<accession>A0AA39FQ22</accession>
<keyword evidence="3" id="KW-0962">Peroxisome biogenesis</keyword>
<organism evidence="12 13">
    <name type="scientific">Microctonus aethiopoides</name>
    <dbReference type="NCBI Taxonomy" id="144406"/>
    <lineage>
        <taxon>Eukaryota</taxon>
        <taxon>Metazoa</taxon>
        <taxon>Ecdysozoa</taxon>
        <taxon>Arthropoda</taxon>
        <taxon>Hexapoda</taxon>
        <taxon>Insecta</taxon>
        <taxon>Pterygota</taxon>
        <taxon>Neoptera</taxon>
        <taxon>Endopterygota</taxon>
        <taxon>Hymenoptera</taxon>
        <taxon>Apocrita</taxon>
        <taxon>Ichneumonoidea</taxon>
        <taxon>Braconidae</taxon>
        <taxon>Euphorinae</taxon>
        <taxon>Microctonus</taxon>
    </lineage>
</organism>
<dbReference type="GO" id="GO:0016558">
    <property type="term" value="P:protein import into peroxisome matrix"/>
    <property type="evidence" value="ECO:0007669"/>
    <property type="project" value="TreeGrafter"/>
</dbReference>
<dbReference type="AlphaFoldDB" id="A0AA39FQ22"/>
<evidence type="ECO:0000256" key="1">
    <source>
        <dbReference type="ARBA" id="ARBA00004370"/>
    </source>
</evidence>
<dbReference type="Gene3D" id="1.10.8.60">
    <property type="match status" value="2"/>
</dbReference>
<gene>
    <name evidence="12" type="ORF">PV328_006684</name>
</gene>
<evidence type="ECO:0000256" key="8">
    <source>
        <dbReference type="ARBA" id="ARBA00034811"/>
    </source>
</evidence>
<evidence type="ECO:0000256" key="6">
    <source>
        <dbReference type="ARBA" id="ARBA00022840"/>
    </source>
</evidence>
<evidence type="ECO:0000256" key="9">
    <source>
        <dbReference type="ARBA" id="ARBA00034920"/>
    </source>
</evidence>
<evidence type="ECO:0000256" key="7">
    <source>
        <dbReference type="ARBA" id="ARBA00023136"/>
    </source>
</evidence>
<dbReference type="InterPro" id="IPR027417">
    <property type="entry name" value="P-loop_NTPase"/>
</dbReference>
<dbReference type="InterPro" id="IPR047533">
    <property type="entry name" value="RecA-like_PEX6_r2"/>
</dbReference>
<dbReference type="Gene3D" id="3.40.50.300">
    <property type="entry name" value="P-loop containing nucleotide triphosphate hydrolases"/>
    <property type="match status" value="2"/>
</dbReference>
<dbReference type="PROSITE" id="PS00674">
    <property type="entry name" value="AAA"/>
    <property type="match status" value="1"/>
</dbReference>
<reference evidence="12" key="1">
    <citation type="journal article" date="2023" name="bioRxiv">
        <title>Scaffold-level genome assemblies of two parasitoid biocontrol wasps reveal the parthenogenesis mechanism and an associated novel virus.</title>
        <authorList>
            <person name="Inwood S."/>
            <person name="Skelly J."/>
            <person name="Guhlin J."/>
            <person name="Harrop T."/>
            <person name="Goldson S."/>
            <person name="Dearden P."/>
        </authorList>
    </citation>
    <scope>NUCLEOTIDE SEQUENCE</scope>
    <source>
        <strain evidence="12">Irish</strain>
        <tissue evidence="12">Whole body</tissue>
    </source>
</reference>
<dbReference type="Pfam" id="PF00004">
    <property type="entry name" value="AAA"/>
    <property type="match status" value="2"/>
</dbReference>
<evidence type="ECO:0000256" key="3">
    <source>
        <dbReference type="ARBA" id="ARBA00022593"/>
    </source>
</evidence>
<evidence type="ECO:0000313" key="12">
    <source>
        <dbReference type="EMBL" id="KAK0173496.1"/>
    </source>
</evidence>
<dbReference type="InterPro" id="IPR050168">
    <property type="entry name" value="AAA_ATPase_domain"/>
</dbReference>
<protein>
    <recommendedName>
        <fullName evidence="8">Peroxisomal ATPase PEX6</fullName>
    </recommendedName>
    <alternativeName>
        <fullName evidence="9">Peroxin-6</fullName>
    </alternativeName>
</protein>
<keyword evidence="5" id="KW-0378">Hydrolase</keyword>
<comment type="caution">
    <text evidence="12">The sequence shown here is derived from an EMBL/GenBank/DDBJ whole genome shotgun (WGS) entry which is preliminary data.</text>
</comment>
<evidence type="ECO:0000313" key="13">
    <source>
        <dbReference type="Proteomes" id="UP001168990"/>
    </source>
</evidence>
<dbReference type="CDD" id="cd19527">
    <property type="entry name" value="RecA-like_PEX6_r2"/>
    <property type="match status" value="1"/>
</dbReference>
<feature type="domain" description="AAA+ ATPase" evidence="11">
    <location>
        <begin position="309"/>
        <end position="452"/>
    </location>
</feature>
<keyword evidence="13" id="KW-1185">Reference proteome</keyword>
<dbReference type="EMBL" id="JAQQBS010000002">
    <property type="protein sequence ID" value="KAK0173496.1"/>
    <property type="molecule type" value="Genomic_DNA"/>
</dbReference>
<evidence type="ECO:0000259" key="11">
    <source>
        <dbReference type="SMART" id="SM00382"/>
    </source>
</evidence>
<dbReference type="GO" id="GO:0005829">
    <property type="term" value="C:cytosol"/>
    <property type="evidence" value="ECO:0007669"/>
    <property type="project" value="TreeGrafter"/>
</dbReference>
<keyword evidence="7" id="KW-0472">Membrane</keyword>
<comment type="similarity">
    <text evidence="2">Belongs to the AAA ATPase family.</text>
</comment>
<dbReference type="InterPro" id="IPR003960">
    <property type="entry name" value="ATPase_AAA_CS"/>
</dbReference>
<dbReference type="InterPro" id="IPR003593">
    <property type="entry name" value="AAA+_ATPase"/>
</dbReference>
<dbReference type="InterPro" id="IPR003959">
    <property type="entry name" value="ATPase_AAA_core"/>
</dbReference>
<proteinExistence type="inferred from homology"/>
<dbReference type="SMART" id="SM00382">
    <property type="entry name" value="AAA"/>
    <property type="match status" value="2"/>
</dbReference>
<dbReference type="GO" id="GO:0016887">
    <property type="term" value="F:ATP hydrolysis activity"/>
    <property type="evidence" value="ECO:0007669"/>
    <property type="project" value="InterPro"/>
</dbReference>
<comment type="catalytic activity">
    <reaction evidence="10">
        <text>ATP + H2O = ADP + phosphate + H(+)</text>
        <dbReference type="Rhea" id="RHEA:13065"/>
        <dbReference type="ChEBI" id="CHEBI:15377"/>
        <dbReference type="ChEBI" id="CHEBI:15378"/>
        <dbReference type="ChEBI" id="CHEBI:30616"/>
        <dbReference type="ChEBI" id="CHEBI:43474"/>
        <dbReference type="ChEBI" id="CHEBI:456216"/>
    </reaction>
    <physiologicalReaction direction="left-to-right" evidence="10">
        <dbReference type="Rhea" id="RHEA:13066"/>
    </physiologicalReaction>
</comment>
<dbReference type="GO" id="GO:0005524">
    <property type="term" value="F:ATP binding"/>
    <property type="evidence" value="ECO:0007669"/>
    <property type="project" value="UniProtKB-KW"/>
</dbReference>
<evidence type="ECO:0000256" key="2">
    <source>
        <dbReference type="ARBA" id="ARBA00006914"/>
    </source>
</evidence>
<reference evidence="12" key="2">
    <citation type="submission" date="2023-03" db="EMBL/GenBank/DDBJ databases">
        <authorList>
            <person name="Inwood S.N."/>
            <person name="Skelly J.G."/>
            <person name="Guhlin J."/>
            <person name="Harrop T.W.R."/>
            <person name="Goldson S.G."/>
            <person name="Dearden P.K."/>
        </authorList>
    </citation>
    <scope>NUCLEOTIDE SEQUENCE</scope>
    <source>
        <strain evidence="12">Irish</strain>
        <tissue evidence="12">Whole body</tissue>
    </source>
</reference>
<sequence length="824" mass="94311">MNRDSQIVNYLRHLARLLINKNVYYTMTLVFAHCAYLKMKHLLQLKFKIQSIPDDNIKDLMNKYIKKRKYYIDSASCVLGIAQFMSSIVECSWVNICSLTSHKKYKILLVPFNNCENNKIYISETMLFNIEKLLCNKDHNSYFITPASNDLPTWAELVKISLISNPFEIQEDLTDILLNNYFSNPRYLRRNDVIRISIKEYAPEYLLTLNDLQLTEMYFKINSIKSGGKITNKPCYVFRDESMVIQEGTIHEYLPPIYKLSIPVPETSTIENEIEINNISNFPLSLHKPLEELKMLILPFITTDNWMRIKPVFLVKGPSGCGKFRLIQCLAKQMGFNFLNVDCSEIQTLSPSQTEAKLRMAFHDANKSVPCILKLNNIQAYGKNSEGRIDERVTSNFVEQLDDLYRERKKKFPLIIIATLEDGEISADINRHFIETINMHYLTQDERIDLLEWLLKSHNTKYHADLSKIASMCSDFVSQDLENLIFHATTASYKRSLNTNTAMIINQNDFTEAYEYMQSIFSDRIGTAKVPKVHWEDIGGLANLKNEIIRRIEIPLVHNFVIRSSGILLYGPPGTGKTLLAKAVATECKLNFLSVKGPELLNMYVGQSEKNVRDIFDRARAASPCIIFFDELDALAPNRGRSGDSGGVMDRVVSQLLAEMDGLDSSANTFIIGATNRPDLIDPALLRPGRFDKLLYVGVYSEPESQLSVLKAITHKFTMENRDDELNRIVAMLPKNLTGADLYSVCSNAWLNAAERTIKDYEELLEEQKPMGNINDNKKPEGPVKVSFDNFIMAIQALVPSVSDEELARYERLHEELSPKQYNL</sequence>
<dbReference type="FunFam" id="3.40.50.300:FF:000109">
    <property type="entry name" value="Peroxisomal biogenesis factor 6"/>
    <property type="match status" value="1"/>
</dbReference>
<evidence type="ECO:0000256" key="5">
    <source>
        <dbReference type="ARBA" id="ARBA00022801"/>
    </source>
</evidence>
<keyword evidence="6" id="KW-0067">ATP-binding</keyword>
<feature type="domain" description="AAA+ ATPase" evidence="11">
    <location>
        <begin position="563"/>
        <end position="701"/>
    </location>
</feature>
<dbReference type="SUPFAM" id="SSF52540">
    <property type="entry name" value="P-loop containing nucleoside triphosphate hydrolases"/>
    <property type="match status" value="2"/>
</dbReference>
<dbReference type="PANTHER" id="PTHR23077">
    <property type="entry name" value="AAA-FAMILY ATPASE"/>
    <property type="match status" value="1"/>
</dbReference>
<evidence type="ECO:0000256" key="4">
    <source>
        <dbReference type="ARBA" id="ARBA00022741"/>
    </source>
</evidence>